<keyword evidence="2" id="KW-1185">Reference proteome</keyword>
<reference evidence="1" key="2">
    <citation type="submission" date="2020-09" db="EMBL/GenBank/DDBJ databases">
        <authorList>
            <person name="Sun Q."/>
            <person name="Sedlacek I."/>
        </authorList>
    </citation>
    <scope>NUCLEOTIDE SEQUENCE</scope>
    <source>
        <strain evidence="1">CCM 8606</strain>
    </source>
</reference>
<name>A0A8J3AFF3_9BIFI</name>
<evidence type="ECO:0000313" key="1">
    <source>
        <dbReference type="EMBL" id="GGI13392.1"/>
    </source>
</evidence>
<dbReference type="AlphaFoldDB" id="A0A8J3AFF3"/>
<reference evidence="1" key="1">
    <citation type="journal article" date="2014" name="Int. J. Syst. Evol. Microbiol.">
        <title>Complete genome sequence of Corynebacterium casei LMG S-19264T (=DSM 44701T), isolated from a smear-ripened cheese.</title>
        <authorList>
            <consortium name="US DOE Joint Genome Institute (JGI-PGF)"/>
            <person name="Walter F."/>
            <person name="Albersmeier A."/>
            <person name="Kalinowski J."/>
            <person name="Ruckert C."/>
        </authorList>
    </citation>
    <scope>NUCLEOTIDE SEQUENCE</scope>
    <source>
        <strain evidence="1">CCM 8606</strain>
    </source>
</reference>
<dbReference type="RefSeq" id="WP_188354715.1">
    <property type="nucleotide sequence ID" value="NZ_BMDH01000001.1"/>
</dbReference>
<dbReference type="Proteomes" id="UP000619536">
    <property type="component" value="Unassembled WGS sequence"/>
</dbReference>
<protein>
    <submittedName>
        <fullName evidence="1">Uncharacterized protein</fullName>
    </submittedName>
</protein>
<dbReference type="EMBL" id="BMDH01000001">
    <property type="protein sequence ID" value="GGI13392.1"/>
    <property type="molecule type" value="Genomic_DNA"/>
</dbReference>
<gene>
    <name evidence="1" type="ORF">GCM10007377_05730</name>
</gene>
<comment type="caution">
    <text evidence="1">The sequence shown here is derived from an EMBL/GenBank/DDBJ whole genome shotgun (WGS) entry which is preliminary data.</text>
</comment>
<organism evidence="1 2">
    <name type="scientific">Galliscardovia ingluviei</name>
    <dbReference type="NCBI Taxonomy" id="1769422"/>
    <lineage>
        <taxon>Bacteria</taxon>
        <taxon>Bacillati</taxon>
        <taxon>Actinomycetota</taxon>
        <taxon>Actinomycetes</taxon>
        <taxon>Bifidobacteriales</taxon>
        <taxon>Bifidobacteriaceae</taxon>
        <taxon>Galliscardovia</taxon>
    </lineage>
</organism>
<accession>A0A8J3AFF3</accession>
<proteinExistence type="predicted"/>
<sequence length="79" mass="8989">MTNQLIGLFNPNATTFQKVRDSIILAYKLKRVTANREQIIKAAEQWGGTLTEEEIQQLLAMQEQFPEPTPLPEKPYSGN</sequence>
<evidence type="ECO:0000313" key="2">
    <source>
        <dbReference type="Proteomes" id="UP000619536"/>
    </source>
</evidence>